<gene>
    <name evidence="4" type="ORF">IQ782_28965</name>
</gene>
<name>A0ABR9XB80_9RHOB</name>
<dbReference type="PANTHER" id="PTHR35936">
    <property type="entry name" value="MEMBRANE-BOUND LYTIC MUREIN TRANSGLYCOSYLASE F"/>
    <property type="match status" value="1"/>
</dbReference>
<evidence type="ECO:0000259" key="3">
    <source>
        <dbReference type="SMART" id="SM00062"/>
    </source>
</evidence>
<keyword evidence="5" id="KW-1185">Reference proteome</keyword>
<dbReference type="EMBL" id="JADFFK010000055">
    <property type="protein sequence ID" value="MBE9640879.1"/>
    <property type="molecule type" value="Genomic_DNA"/>
</dbReference>
<dbReference type="SUPFAM" id="SSF53850">
    <property type="entry name" value="Periplasmic binding protein-like II"/>
    <property type="match status" value="1"/>
</dbReference>
<evidence type="ECO:0000256" key="1">
    <source>
        <dbReference type="ARBA" id="ARBA00022729"/>
    </source>
</evidence>
<evidence type="ECO:0000313" key="4">
    <source>
        <dbReference type="EMBL" id="MBE9640879.1"/>
    </source>
</evidence>
<keyword evidence="1 2" id="KW-0732">Signal</keyword>
<dbReference type="Proteomes" id="UP000607796">
    <property type="component" value="Unassembled WGS sequence"/>
</dbReference>
<evidence type="ECO:0000256" key="2">
    <source>
        <dbReference type="SAM" id="SignalP"/>
    </source>
</evidence>
<dbReference type="Gene3D" id="3.40.190.10">
    <property type="entry name" value="Periplasmic binding protein-like II"/>
    <property type="match status" value="2"/>
</dbReference>
<feature type="signal peptide" evidence="2">
    <location>
        <begin position="1"/>
        <end position="16"/>
    </location>
</feature>
<dbReference type="SMART" id="SM00062">
    <property type="entry name" value="PBPb"/>
    <property type="match status" value="1"/>
</dbReference>
<comment type="caution">
    <text evidence="4">The sequence shown here is derived from an EMBL/GenBank/DDBJ whole genome shotgun (WGS) entry which is preliminary data.</text>
</comment>
<reference evidence="4 5" key="1">
    <citation type="journal article" date="2021" name="Int. J. Syst. Evol. Microbiol.">
        <title>Salipiger mangrovisoli sp. nov., isolated from mangrove soil and the proposal for the reclassification of Paraphaeobacter pallidus as Salipiger pallidus comb. nov.</title>
        <authorList>
            <person name="Du J."/>
            <person name="Liu Y."/>
            <person name="Pei T."/>
            <person name="Deng M.R."/>
            <person name="Zhu H."/>
        </authorList>
    </citation>
    <scope>NUCLEOTIDE SEQUENCE [LARGE SCALE GENOMIC DNA]</scope>
    <source>
        <strain evidence="4 5">6D45A</strain>
    </source>
</reference>
<accession>A0ABR9XB80</accession>
<evidence type="ECO:0000313" key="5">
    <source>
        <dbReference type="Proteomes" id="UP000607796"/>
    </source>
</evidence>
<dbReference type="InterPro" id="IPR001638">
    <property type="entry name" value="Solute-binding_3/MltF_N"/>
</dbReference>
<protein>
    <submittedName>
        <fullName evidence="4">Transporter substrate-binding domain-containing protein</fullName>
    </submittedName>
</protein>
<organism evidence="4 5">
    <name type="scientific">Salipiger mangrovisoli</name>
    <dbReference type="NCBI Taxonomy" id="2865933"/>
    <lineage>
        <taxon>Bacteria</taxon>
        <taxon>Pseudomonadati</taxon>
        <taxon>Pseudomonadota</taxon>
        <taxon>Alphaproteobacteria</taxon>
        <taxon>Rhodobacterales</taxon>
        <taxon>Roseobacteraceae</taxon>
        <taxon>Salipiger</taxon>
    </lineage>
</organism>
<proteinExistence type="predicted"/>
<feature type="domain" description="Solute-binding protein family 3/N-terminal" evidence="3">
    <location>
        <begin position="26"/>
        <end position="255"/>
    </location>
</feature>
<dbReference type="Pfam" id="PF00497">
    <property type="entry name" value="SBP_bac_3"/>
    <property type="match status" value="1"/>
</dbReference>
<sequence>MIWAMAGLACACAASADQPGFVSDGKIAVCTTANFPPLTFKENAGDAKPIGIDIDVAEALAHKFGATTSYTTTEFAGLLPSLGAGRCGLIISGIYINDERRASYDGIRYMRSATVIVTRADDDSIKEPADLSGKMLALEAGSYYQEERVEPLNEQLAKAGEPEVKVALYPAQQGAYQQLLIGRADATLTEEAEGAYRVAGAPDQFRIAYTWESDFTYGIYMRPSAADSDAVRRALKELAGEGFFDDLAHKYGLDPAVFDVDYDS</sequence>
<dbReference type="PANTHER" id="PTHR35936:SF17">
    <property type="entry name" value="ARGININE-BINDING EXTRACELLULAR PROTEIN ARTP"/>
    <property type="match status" value="1"/>
</dbReference>
<feature type="chain" id="PRO_5046147965" evidence="2">
    <location>
        <begin position="17"/>
        <end position="264"/>
    </location>
</feature>